<dbReference type="OrthoDB" id="7818056at2"/>
<accession>A0A0P1FI35</accession>
<organism evidence="4 6">
    <name type="scientific">Thalassovita autumnalis</name>
    <dbReference type="NCBI Taxonomy" id="2072972"/>
    <lineage>
        <taxon>Bacteria</taxon>
        <taxon>Pseudomonadati</taxon>
        <taxon>Pseudomonadota</taxon>
        <taxon>Alphaproteobacteria</taxon>
        <taxon>Rhodobacterales</taxon>
        <taxon>Roseobacteraceae</taxon>
        <taxon>Thalassovita</taxon>
    </lineage>
</organism>
<feature type="transmembrane region" description="Helical" evidence="1">
    <location>
        <begin position="258"/>
        <end position="276"/>
    </location>
</feature>
<sequence>MNVTGAFYGLLAFGIFATHDAVIKYLGGAYSPFQVVFFATLFSFPLVTLMLMQDKTEGNLRPIHPWWTALRTLCSTLNAICVFYAFTVLPLAQVYAILFAMPLLITVLSIPILGEKVGIHRWFAVLVGLIGVIVVLRPGQTELGLGHAAALSSACLGSVASIIVRKVGREERSVVMMIYPMVSNFVVMGSLMIFTYQPMPLPDLAGVGAIALLGFTAGLLLVFAYRASEAAIVAPMQYSQILWATFFGYMFFDEHLDGATVLGAGIIIASGLYILFRESRGGRSENTPVLRNRSRASSAISFRVSTLLRRQRGDGDEG</sequence>
<dbReference type="Pfam" id="PF00892">
    <property type="entry name" value="EamA"/>
    <property type="match status" value="2"/>
</dbReference>
<dbReference type="PANTHER" id="PTHR22911:SF135">
    <property type="entry name" value="BLR4310 PROTEIN"/>
    <property type="match status" value="1"/>
</dbReference>
<dbReference type="EMBL" id="CYSB01000029">
    <property type="protein sequence ID" value="CUH67641.1"/>
    <property type="molecule type" value="Genomic_DNA"/>
</dbReference>
<dbReference type="GO" id="GO:0016020">
    <property type="term" value="C:membrane"/>
    <property type="evidence" value="ECO:0007669"/>
    <property type="project" value="InterPro"/>
</dbReference>
<feature type="domain" description="EamA" evidence="2">
    <location>
        <begin position="4"/>
        <end position="136"/>
    </location>
</feature>
<dbReference type="PANTHER" id="PTHR22911">
    <property type="entry name" value="ACYL-MALONYL CONDENSING ENZYME-RELATED"/>
    <property type="match status" value="1"/>
</dbReference>
<dbReference type="AlphaFoldDB" id="A0A0P1FI35"/>
<keyword evidence="5" id="KW-1185">Reference proteome</keyword>
<evidence type="ECO:0000313" key="3">
    <source>
        <dbReference type="EMBL" id="CUH67641.1"/>
    </source>
</evidence>
<dbReference type="SUPFAM" id="SSF103481">
    <property type="entry name" value="Multidrug resistance efflux transporter EmrE"/>
    <property type="match status" value="2"/>
</dbReference>
<dbReference type="RefSeq" id="WP_058245102.1">
    <property type="nucleotide sequence ID" value="NZ_CYSB01000029.1"/>
</dbReference>
<protein>
    <submittedName>
        <fullName evidence="4">Carboxylate/amino acid/amine transporter</fullName>
    </submittedName>
</protein>
<reference evidence="3 5" key="1">
    <citation type="submission" date="2015-09" db="EMBL/GenBank/DDBJ databases">
        <authorList>
            <person name="Rodrigo-Torres L."/>
            <person name="Arahal D.R."/>
        </authorList>
    </citation>
    <scope>NUCLEOTIDE SEQUENCE [LARGE SCALE GENOMIC DNA]</scope>
    <source>
        <strain evidence="3 5">CECT 5118</strain>
    </source>
</reference>
<reference evidence="4 6" key="2">
    <citation type="submission" date="2015-09" db="EMBL/GenBank/DDBJ databases">
        <authorList>
            <consortium name="Swine Surveillance"/>
        </authorList>
    </citation>
    <scope>NUCLEOTIDE SEQUENCE [LARGE SCALE GENOMIC DNA]</scope>
    <source>
        <strain evidence="4 6">5120</strain>
    </source>
</reference>
<dbReference type="Gene3D" id="1.10.3730.20">
    <property type="match status" value="1"/>
</dbReference>
<dbReference type="EMBL" id="CYSC01000043">
    <property type="protein sequence ID" value="CUH73979.1"/>
    <property type="molecule type" value="Genomic_DNA"/>
</dbReference>
<evidence type="ECO:0000256" key="1">
    <source>
        <dbReference type="SAM" id="Phobius"/>
    </source>
</evidence>
<evidence type="ECO:0000313" key="5">
    <source>
        <dbReference type="Proteomes" id="UP000051086"/>
    </source>
</evidence>
<feature type="domain" description="EamA" evidence="2">
    <location>
        <begin position="146"/>
        <end position="274"/>
    </location>
</feature>
<gene>
    <name evidence="3" type="ORF">TL5118_02281</name>
    <name evidence="4" type="ORF">TL5120_03796</name>
</gene>
<feature type="transmembrane region" description="Helical" evidence="1">
    <location>
        <begin position="64"/>
        <end position="86"/>
    </location>
</feature>
<keyword evidence="1" id="KW-0472">Membrane</keyword>
<dbReference type="InterPro" id="IPR037185">
    <property type="entry name" value="EmrE-like"/>
</dbReference>
<keyword evidence="1" id="KW-1133">Transmembrane helix</keyword>
<proteinExistence type="predicted"/>
<evidence type="ECO:0000259" key="2">
    <source>
        <dbReference type="Pfam" id="PF00892"/>
    </source>
</evidence>
<keyword evidence="1" id="KW-0812">Transmembrane</keyword>
<dbReference type="InterPro" id="IPR000620">
    <property type="entry name" value="EamA_dom"/>
</dbReference>
<evidence type="ECO:0000313" key="6">
    <source>
        <dbReference type="Proteomes" id="UP000051887"/>
    </source>
</evidence>
<feature type="transmembrane region" description="Helical" evidence="1">
    <location>
        <begin position="33"/>
        <end position="52"/>
    </location>
</feature>
<dbReference type="Proteomes" id="UP000051086">
    <property type="component" value="Unassembled WGS sequence"/>
</dbReference>
<feature type="transmembrane region" description="Helical" evidence="1">
    <location>
        <begin position="176"/>
        <end position="198"/>
    </location>
</feature>
<dbReference type="Proteomes" id="UP000051887">
    <property type="component" value="Unassembled WGS sequence"/>
</dbReference>
<feature type="transmembrane region" description="Helical" evidence="1">
    <location>
        <begin position="232"/>
        <end position="252"/>
    </location>
</feature>
<evidence type="ECO:0000313" key="4">
    <source>
        <dbReference type="EMBL" id="CUH73979.1"/>
    </source>
</evidence>
<name>A0A0P1FI35_9RHOB</name>
<feature type="transmembrane region" description="Helical" evidence="1">
    <location>
        <begin position="92"/>
        <end position="110"/>
    </location>
</feature>
<feature type="transmembrane region" description="Helical" evidence="1">
    <location>
        <begin position="122"/>
        <end position="139"/>
    </location>
</feature>
<feature type="transmembrane region" description="Helical" evidence="1">
    <location>
        <begin position="204"/>
        <end position="225"/>
    </location>
</feature>